<dbReference type="InterPro" id="IPR001892">
    <property type="entry name" value="Ribosomal_uS13"/>
</dbReference>
<dbReference type="PANTHER" id="PTHR10871:SF3">
    <property type="entry name" value="SMALL RIBOSOMAL SUBUNIT PROTEIN US13"/>
    <property type="match status" value="1"/>
</dbReference>
<evidence type="ECO:0000256" key="7">
    <source>
        <dbReference type="RuleBase" id="RU003830"/>
    </source>
</evidence>
<accession>A0A7C4E1M6</accession>
<dbReference type="EMBL" id="DRXG01000007">
    <property type="protein sequence ID" value="HHN51799.1"/>
    <property type="molecule type" value="Genomic_DNA"/>
</dbReference>
<evidence type="ECO:0000256" key="4">
    <source>
        <dbReference type="ARBA" id="ARBA00022980"/>
    </source>
</evidence>
<evidence type="ECO:0000256" key="6">
    <source>
        <dbReference type="HAMAP-Rule" id="MF_01315"/>
    </source>
</evidence>
<dbReference type="Pfam" id="PF00416">
    <property type="entry name" value="Ribosomal_S13"/>
    <property type="match status" value="1"/>
</dbReference>
<keyword evidence="2 6" id="KW-0699">rRNA-binding</keyword>
<sequence length="161" mass="18022">MSKDFRLIVRVLNTDVDGTLRLPYALARVKGIGVNLGYAIARAAGIDPSTRMGNLTEKQIEKIEQIAKNPTRFGIPAWLLNRRFDPVTGEDRHLIGADLELAIKEDIQTMMRTKSWKGIRHSLGLKVRGQRTRTTGRKGMTVGVSRKAVAQQTGQQKEEKK</sequence>
<evidence type="ECO:0000256" key="5">
    <source>
        <dbReference type="ARBA" id="ARBA00023274"/>
    </source>
</evidence>
<evidence type="ECO:0000256" key="2">
    <source>
        <dbReference type="ARBA" id="ARBA00022730"/>
    </source>
</evidence>
<comment type="caution">
    <text evidence="8">The sequence shown here is derived from an EMBL/GenBank/DDBJ whole genome shotgun (WGS) entry which is preliminary data.</text>
</comment>
<gene>
    <name evidence="6" type="primary">rps13</name>
    <name evidence="9" type="ORF">ENM30_00640</name>
    <name evidence="8" type="ORF">ENT82_05900</name>
</gene>
<organism evidence="8">
    <name type="scientific">Caldiarchaeum subterraneum</name>
    <dbReference type="NCBI Taxonomy" id="311458"/>
    <lineage>
        <taxon>Archaea</taxon>
        <taxon>Nitrososphaerota</taxon>
        <taxon>Candidatus Caldarchaeales</taxon>
        <taxon>Candidatus Caldarchaeaceae</taxon>
        <taxon>Candidatus Caldarchaeum</taxon>
    </lineage>
</organism>
<comment type="similarity">
    <text evidence="1 6 7">Belongs to the universal ribosomal protein uS13 family.</text>
</comment>
<proteinExistence type="inferred from homology"/>
<dbReference type="Gene3D" id="1.10.8.50">
    <property type="match status" value="1"/>
</dbReference>
<dbReference type="PIRSF" id="PIRSF002134">
    <property type="entry name" value="Ribosomal_S13"/>
    <property type="match status" value="1"/>
</dbReference>
<dbReference type="SUPFAM" id="SSF46946">
    <property type="entry name" value="S13-like H2TH domain"/>
    <property type="match status" value="1"/>
</dbReference>
<dbReference type="PROSITE" id="PS00646">
    <property type="entry name" value="RIBOSOMAL_S13_1"/>
    <property type="match status" value="1"/>
</dbReference>
<dbReference type="GO" id="GO:0019843">
    <property type="term" value="F:rRNA binding"/>
    <property type="evidence" value="ECO:0007669"/>
    <property type="project" value="UniProtKB-UniRule"/>
</dbReference>
<dbReference type="PANTHER" id="PTHR10871">
    <property type="entry name" value="30S RIBOSOMAL PROTEIN S13/40S RIBOSOMAL PROTEIN S18"/>
    <property type="match status" value="1"/>
</dbReference>
<evidence type="ECO:0000313" key="8">
    <source>
        <dbReference type="EMBL" id="HGN90640.1"/>
    </source>
</evidence>
<dbReference type="NCBIfam" id="TIGR03629">
    <property type="entry name" value="uS13_arch"/>
    <property type="match status" value="1"/>
</dbReference>
<dbReference type="AlphaFoldDB" id="A0A7C4E1M6"/>
<reference evidence="8" key="1">
    <citation type="journal article" date="2020" name="mSystems">
        <title>Genome- and Community-Level Interaction Insights into Carbon Utilization and Element Cycling Functions of Hydrothermarchaeota in Hydrothermal Sediment.</title>
        <authorList>
            <person name="Zhou Z."/>
            <person name="Liu Y."/>
            <person name="Xu W."/>
            <person name="Pan J."/>
            <person name="Luo Z.H."/>
            <person name="Li M."/>
        </authorList>
    </citation>
    <scope>NUCLEOTIDE SEQUENCE [LARGE SCALE GENOMIC DNA]</scope>
    <source>
        <strain evidence="9">SpSt-1073</strain>
        <strain evidence="8">SpSt-613</strain>
    </source>
</reference>
<dbReference type="PROSITE" id="PS50159">
    <property type="entry name" value="RIBOSOMAL_S13_2"/>
    <property type="match status" value="1"/>
</dbReference>
<evidence type="ECO:0000313" key="9">
    <source>
        <dbReference type="EMBL" id="HHN51799.1"/>
    </source>
</evidence>
<comment type="subunit">
    <text evidence="6">Part of the 30S ribosomal subunit. Forms a loose heterodimer with protein S19. Forms two bridges to the 50S subunit in the 70S ribosome.</text>
</comment>
<dbReference type="GO" id="GO:0006412">
    <property type="term" value="P:translation"/>
    <property type="evidence" value="ECO:0007669"/>
    <property type="project" value="UniProtKB-UniRule"/>
</dbReference>
<keyword evidence="5 6" id="KW-0687">Ribonucleoprotein</keyword>
<name>A0A7C4E1M6_CALS0</name>
<dbReference type="GO" id="GO:0015935">
    <property type="term" value="C:small ribosomal subunit"/>
    <property type="evidence" value="ECO:0007669"/>
    <property type="project" value="TreeGrafter"/>
</dbReference>
<dbReference type="InterPro" id="IPR010979">
    <property type="entry name" value="Ribosomal_uS13-like_H2TH"/>
</dbReference>
<protein>
    <recommendedName>
        <fullName evidence="6">Small ribosomal subunit protein uS13</fullName>
    </recommendedName>
</protein>
<dbReference type="GO" id="GO:0005829">
    <property type="term" value="C:cytosol"/>
    <property type="evidence" value="ECO:0007669"/>
    <property type="project" value="TreeGrafter"/>
</dbReference>
<evidence type="ECO:0000256" key="3">
    <source>
        <dbReference type="ARBA" id="ARBA00022884"/>
    </source>
</evidence>
<dbReference type="EMBL" id="DTAD01000064">
    <property type="protein sequence ID" value="HGN90640.1"/>
    <property type="molecule type" value="Genomic_DNA"/>
</dbReference>
<comment type="function">
    <text evidence="6">Located at the top of the head of the 30S subunit, it contacts several helices of the 16S rRNA. In the 70S ribosome it contacts the 23S rRNA (bridge B1a) and protein L5 of the 50S subunit (bridge B1b), connecting the 2 subunits; these bridges are implicated in subunit movement.</text>
</comment>
<dbReference type="InterPro" id="IPR027437">
    <property type="entry name" value="Rbsml_uS13_C"/>
</dbReference>
<dbReference type="GO" id="GO:0003735">
    <property type="term" value="F:structural constituent of ribosome"/>
    <property type="evidence" value="ECO:0007669"/>
    <property type="project" value="InterPro"/>
</dbReference>
<dbReference type="InterPro" id="IPR018269">
    <property type="entry name" value="Ribosomal_uS13_CS"/>
</dbReference>
<keyword evidence="4 6" id="KW-0689">Ribosomal protein</keyword>
<evidence type="ECO:0000256" key="1">
    <source>
        <dbReference type="ARBA" id="ARBA00008080"/>
    </source>
</evidence>
<keyword evidence="3 6" id="KW-0694">RNA-binding</keyword>
<dbReference type="HAMAP" id="MF_01315">
    <property type="entry name" value="Ribosomal_uS13"/>
    <property type="match status" value="1"/>
</dbReference>
<dbReference type="InterPro" id="IPR019977">
    <property type="entry name" value="Ribosomal_uS13_archaeal"/>
</dbReference>
<dbReference type="FunFam" id="1.10.8.50:FF:000001">
    <property type="entry name" value="30S ribosomal protein S13"/>
    <property type="match status" value="1"/>
</dbReference>
<dbReference type="NCBIfam" id="NF003140">
    <property type="entry name" value="PRK04053.1"/>
    <property type="match status" value="1"/>
</dbReference>
<dbReference type="Gene3D" id="4.10.910.10">
    <property type="entry name" value="30s ribosomal protein s13, domain 2"/>
    <property type="match status" value="1"/>
</dbReference>